<evidence type="ECO:0000256" key="14">
    <source>
        <dbReference type="ARBA" id="ARBA00043942"/>
    </source>
</evidence>
<dbReference type="PROSITE" id="PS00022">
    <property type="entry name" value="EGF_1"/>
    <property type="match status" value="3"/>
</dbReference>
<feature type="disulfide bond" evidence="19">
    <location>
        <begin position="320"/>
        <end position="337"/>
    </location>
</feature>
<feature type="domain" description="Laminin G" evidence="23">
    <location>
        <begin position="795"/>
        <end position="974"/>
    </location>
</feature>
<feature type="signal peptide" evidence="22">
    <location>
        <begin position="1"/>
        <end position="21"/>
    </location>
</feature>
<keyword evidence="6" id="KW-0677">Repeat</keyword>
<dbReference type="Pfam" id="PF00008">
    <property type="entry name" value="EGF"/>
    <property type="match status" value="1"/>
</dbReference>
<evidence type="ECO:0000256" key="20">
    <source>
        <dbReference type="PROSITE-ProRule" id="PRU00122"/>
    </source>
</evidence>
<dbReference type="SMART" id="SM00060">
    <property type="entry name" value="FN3"/>
    <property type="match status" value="2"/>
</dbReference>
<dbReference type="PROSITE" id="PS50853">
    <property type="entry name" value="FN3"/>
    <property type="match status" value="2"/>
</dbReference>
<evidence type="ECO:0000256" key="18">
    <source>
        <dbReference type="ARBA" id="ARBA00081917"/>
    </source>
</evidence>
<dbReference type="SUPFAM" id="SSF49899">
    <property type="entry name" value="Concanavalin A-like lectins/glucanases"/>
    <property type="match status" value="3"/>
</dbReference>
<dbReference type="Gene3D" id="2.60.120.200">
    <property type="match status" value="3"/>
</dbReference>
<reference evidence="26" key="2">
    <citation type="submission" date="2025-08" db="UniProtKB">
        <authorList>
            <consortium name="Ensembl"/>
        </authorList>
    </citation>
    <scope>IDENTIFICATION</scope>
</reference>
<dbReference type="InterPro" id="IPR003961">
    <property type="entry name" value="FN3_dom"/>
</dbReference>
<keyword evidence="7" id="KW-0654">Proteoglycan</keyword>
<dbReference type="CDD" id="cd00063">
    <property type="entry name" value="FN3"/>
    <property type="match status" value="2"/>
</dbReference>
<dbReference type="InterPro" id="IPR050372">
    <property type="entry name" value="Neurexin-related_CASP"/>
</dbReference>
<evidence type="ECO:0000259" key="23">
    <source>
        <dbReference type="PROSITE" id="PS50025"/>
    </source>
</evidence>
<evidence type="ECO:0000256" key="1">
    <source>
        <dbReference type="ARBA" id="ARBA00004498"/>
    </source>
</evidence>
<keyword evidence="3" id="KW-0272">Extracellular matrix</keyword>
<evidence type="ECO:0000256" key="21">
    <source>
        <dbReference type="SAM" id="MobiDB-lite"/>
    </source>
</evidence>
<protein>
    <recommendedName>
        <fullName evidence="17">Pikachurin</fullName>
    </recommendedName>
    <alternativeName>
        <fullName evidence="18">EGF-like, fibronectin type-III and laminin G-like domain-containing protein</fullName>
    </alternativeName>
</protein>
<dbReference type="InterPro" id="IPR013783">
    <property type="entry name" value="Ig-like_fold"/>
</dbReference>
<feature type="domain" description="Laminin G" evidence="23">
    <location>
        <begin position="354"/>
        <end position="532"/>
    </location>
</feature>
<dbReference type="GO" id="GO:0005509">
    <property type="term" value="F:calcium ion binding"/>
    <property type="evidence" value="ECO:0007669"/>
    <property type="project" value="InterPro"/>
</dbReference>
<dbReference type="CDD" id="cd00054">
    <property type="entry name" value="EGF_CA"/>
    <property type="match status" value="2"/>
</dbReference>
<sequence length="977" mass="107249">MLSICKHTLLHLVLSVFMVECMKLLKPSLFFGAGKVGPPLDIMLDALNCSAFSIQWKMPRHPPSPIMGYTVFYSEVGVDKSLQERSYGVPPSLNTPTSEEVIGDLKPGTEYRVNMAAYSQTGKGRLSSPQHVTTLPQDSCLPPTAPQQPHVIVVSDSEVALSWKPGESEGSSPIQYYSVEFTRPDFDKSWTSIQEQIQMDSMVIKGLDPDTNYQFAVRAVNPHGPSPRSQPSSTIRTAREYRSPSEGQVKPLPAIKEGNKKFFMAPRLNPMTVSRLVPPTPASLPTAAVALQPTPVDRKGKNGVAMMPRLFDMSCDETLCSADSFCVNDYTWGGSRCHCNLGKGGESCSEDIVIQYPQFFGHSYVTFEPLKNSYQAFQITLEFRAEAEDGLLLYCGENEHGRGDFMSLAVIRRSLQFRFNCGTGVAIIVSETKIKLGGWHTVTLYRDGLNGLLQLNNGTPVTGQSQGQYSKITFRTPLYLGGAPSAYWLVRATGTNRGFQGCVQALTVNGKRLDLRPWPLGKALSGADVGECSSGICDEASCINGGTCTASKADSYICLCPLGFRGRHCEDAFTLTIPQFRESLRSYAATPWPLEPRHYLSFMEFEITFRPDSEDGVLLYSYDTGSKDFLSINMAGGHVEFRFDCGSGTGVLRSEEPLTLGHWHELRVSRTAKNGILQVDKQKAVEGMAEGGFTQIKCNSDIFIGGVPNYDDVKKNSGILKPFSGSIQKIILNDRTIHVKHDFTWGVNVENAAHPCVGSPCAHGGSCRPRKEGYECDCPLGFEGLHCQKAITEAIEIPQFIGRSYLTYDNPDILKRVSGSRSNAFMRFKTTAKDGLLLWRGDSPMRPNSDFISLGLRDGALVFSYNLGSGVASIMVNGSFNDGRWHRVKAVRDGQSGKITVDDYGARTGKSPGMMRQLNINGALYVGGMKEIALRTNRQYMRGLVGCISHFTLSTDYHISLVEDAVDGKNINTCGAK</sequence>
<dbReference type="PROSITE" id="PS01186">
    <property type="entry name" value="EGF_2"/>
    <property type="match status" value="2"/>
</dbReference>
<dbReference type="PROSITE" id="PS50025">
    <property type="entry name" value="LAM_G_DOMAIN"/>
    <property type="match status" value="3"/>
</dbReference>
<keyword evidence="4 19" id="KW-0245">EGF-like domain</keyword>
<dbReference type="SMART" id="SM00179">
    <property type="entry name" value="EGF_CA"/>
    <property type="match status" value="2"/>
</dbReference>
<feature type="disulfide bond" evidence="19">
    <location>
        <begin position="778"/>
        <end position="787"/>
    </location>
</feature>
<evidence type="ECO:0000313" key="26">
    <source>
        <dbReference type="Ensembl" id="ENSCHIP00000020498.1"/>
    </source>
</evidence>
<reference evidence="26" key="3">
    <citation type="submission" date="2025-09" db="UniProtKB">
        <authorList>
            <consortium name="Ensembl"/>
        </authorList>
    </citation>
    <scope>IDENTIFICATION</scope>
</reference>
<dbReference type="InterPro" id="IPR013032">
    <property type="entry name" value="EGF-like_CS"/>
</dbReference>
<dbReference type="SMART" id="SM00282">
    <property type="entry name" value="LamG"/>
    <property type="match status" value="3"/>
</dbReference>
<comment type="subunit">
    <text evidence="16">Interacts with DAG1 alpha-dystroglycan. Interacts with GPR158 and GPR179; transsynaptic interaction is required for synaptic organization of photoreceptor cells.</text>
</comment>
<dbReference type="Pfam" id="PF00054">
    <property type="entry name" value="Laminin_G_1"/>
    <property type="match status" value="1"/>
</dbReference>
<dbReference type="Pfam" id="PF00041">
    <property type="entry name" value="fn3"/>
    <property type="match status" value="2"/>
</dbReference>
<dbReference type="FunFam" id="2.60.120.200:FF:000032">
    <property type="entry name" value="pikachurin isoform X1"/>
    <property type="match status" value="1"/>
</dbReference>
<evidence type="ECO:0000256" key="7">
    <source>
        <dbReference type="ARBA" id="ARBA00022974"/>
    </source>
</evidence>
<evidence type="ECO:0000256" key="6">
    <source>
        <dbReference type="ARBA" id="ARBA00022737"/>
    </source>
</evidence>
<feature type="disulfide bond" evidence="19">
    <location>
        <begin position="339"/>
        <end position="348"/>
    </location>
</feature>
<evidence type="ECO:0000256" key="16">
    <source>
        <dbReference type="ARBA" id="ARBA00064047"/>
    </source>
</evidence>
<feature type="domain" description="EGF-like" evidence="24">
    <location>
        <begin position="752"/>
        <end position="788"/>
    </location>
</feature>
<dbReference type="FunFam" id="2.10.25.10:FF:000220">
    <property type="entry name" value="pikachurin isoform X3"/>
    <property type="match status" value="1"/>
</dbReference>
<reference evidence="26 27" key="1">
    <citation type="submission" date="2016-04" db="EMBL/GenBank/DDBJ databases">
        <title>Polished mammalian reference genomes with single-molecule sequencing and chromosome conformation capture applied to the Capra hircus genome.</title>
        <authorList>
            <person name="Bickhart D.M."/>
            <person name="Koren S."/>
            <person name="Rosen B."/>
            <person name="Hastie A."/>
            <person name="Liachko I."/>
            <person name="Sullivan S.T."/>
            <person name="Burton J."/>
            <person name="Sayre B.L."/>
            <person name="Huson H.J."/>
            <person name="Lee J."/>
            <person name="Lam E."/>
            <person name="Kelley C.M."/>
            <person name="Hutchison J.L."/>
            <person name="Zhou Y."/>
            <person name="Sun J."/>
            <person name="Crisa A."/>
            <person name="Schwartz J.C."/>
            <person name="Hammond J.A."/>
            <person name="Schroeder S.G."/>
            <person name="Liu G.E."/>
            <person name="Dunham M."/>
            <person name="Shendure J."/>
            <person name="Sonstegard T.S."/>
            <person name="Phillippy A.M."/>
            <person name="Van Tassell C.P."/>
            <person name="Smith T.P."/>
        </authorList>
    </citation>
    <scope>NUCLEOTIDE SEQUENCE [LARGE SCALE GENOMIC DNA]</scope>
</reference>
<dbReference type="OMA" id="CGEGTIE"/>
<evidence type="ECO:0000256" key="22">
    <source>
        <dbReference type="SAM" id="SignalP"/>
    </source>
</evidence>
<evidence type="ECO:0000259" key="24">
    <source>
        <dbReference type="PROSITE" id="PS50026"/>
    </source>
</evidence>
<dbReference type="GO" id="GO:0043083">
    <property type="term" value="C:synaptic cleft"/>
    <property type="evidence" value="ECO:0007669"/>
    <property type="project" value="UniProtKB-SubCell"/>
</dbReference>
<feature type="disulfide bond" evidence="19">
    <location>
        <begin position="560"/>
        <end position="569"/>
    </location>
</feature>
<gene>
    <name evidence="26" type="primary">EGFLAM</name>
</gene>
<evidence type="ECO:0000256" key="9">
    <source>
        <dbReference type="ARBA" id="ARBA00023157"/>
    </source>
</evidence>
<dbReference type="Pfam" id="PF02210">
    <property type="entry name" value="Laminin_G_2"/>
    <property type="match status" value="2"/>
</dbReference>
<evidence type="ECO:0000256" key="15">
    <source>
        <dbReference type="ARBA" id="ARBA00059801"/>
    </source>
</evidence>
<dbReference type="Bgee" id="ENSCHIG00000019067">
    <property type="expression patterns" value="Expressed in ovary and 15 other cell types or tissues"/>
</dbReference>
<dbReference type="PANTHER" id="PTHR15036:SF88">
    <property type="entry name" value="PIKACHURIN"/>
    <property type="match status" value="1"/>
</dbReference>
<dbReference type="GO" id="GO:0005604">
    <property type="term" value="C:basement membrane"/>
    <property type="evidence" value="ECO:0007669"/>
    <property type="project" value="UniProtKB-ARBA"/>
</dbReference>
<dbReference type="InterPro" id="IPR001791">
    <property type="entry name" value="Laminin_G"/>
</dbReference>
<evidence type="ECO:0000256" key="11">
    <source>
        <dbReference type="ARBA" id="ARBA00023207"/>
    </source>
</evidence>
<dbReference type="FunFam" id="2.60.120.200:FF:000033">
    <property type="entry name" value="pikachurin isoform X1"/>
    <property type="match status" value="1"/>
</dbReference>
<keyword evidence="12" id="KW-0966">Cell projection</keyword>
<dbReference type="Ensembl" id="ENSCHIT00000028333.1">
    <property type="protein sequence ID" value="ENSCHIP00000020498.1"/>
    <property type="gene ID" value="ENSCHIG00000019067.1"/>
</dbReference>
<keyword evidence="11" id="KW-0357">Heparan sulfate</keyword>
<keyword evidence="10" id="KW-0325">Glycoprotein</keyword>
<evidence type="ECO:0000256" key="5">
    <source>
        <dbReference type="ARBA" id="ARBA00022729"/>
    </source>
</evidence>
<dbReference type="EMBL" id="LWLT01000017">
    <property type="status" value="NOT_ANNOTATED_CDS"/>
    <property type="molecule type" value="Genomic_DNA"/>
</dbReference>
<comment type="subcellular location">
    <subcellularLocation>
        <location evidence="13">Presynaptic active zone</location>
    </subcellularLocation>
    <subcellularLocation>
        <location evidence="1">Secreted</location>
        <location evidence="1">Extracellular space</location>
        <location evidence="1">Extracellular matrix</location>
    </subcellularLocation>
    <subcellularLocation>
        <location evidence="14">Synaptic cleft</location>
    </subcellularLocation>
</comment>
<dbReference type="InterPro" id="IPR013320">
    <property type="entry name" value="ConA-like_dom_sf"/>
</dbReference>
<feature type="chain" id="PRO_5019210953" description="Pikachurin" evidence="22">
    <location>
        <begin position="22"/>
        <end position="977"/>
    </location>
</feature>
<feature type="domain" description="EGF-like" evidence="24">
    <location>
        <begin position="533"/>
        <end position="570"/>
    </location>
</feature>
<dbReference type="Pfam" id="PF25016">
    <property type="entry name" value="EGF_Pikachurin"/>
    <property type="match status" value="1"/>
</dbReference>
<organism evidence="26 27">
    <name type="scientific">Capra hircus</name>
    <name type="common">Goat</name>
    <dbReference type="NCBI Taxonomy" id="9925"/>
    <lineage>
        <taxon>Eukaryota</taxon>
        <taxon>Metazoa</taxon>
        <taxon>Chordata</taxon>
        <taxon>Craniata</taxon>
        <taxon>Vertebrata</taxon>
        <taxon>Euteleostomi</taxon>
        <taxon>Mammalia</taxon>
        <taxon>Eutheria</taxon>
        <taxon>Laurasiatheria</taxon>
        <taxon>Artiodactyla</taxon>
        <taxon>Ruminantia</taxon>
        <taxon>Pecora</taxon>
        <taxon>Bovidae</taxon>
        <taxon>Caprinae</taxon>
        <taxon>Capra</taxon>
    </lineage>
</organism>
<keyword evidence="9 19" id="KW-1015">Disulfide bond</keyword>
<comment type="caution">
    <text evidence="19">Lacks conserved residue(s) required for the propagation of feature annotation.</text>
</comment>
<evidence type="ECO:0000256" key="12">
    <source>
        <dbReference type="ARBA" id="ARBA00023273"/>
    </source>
</evidence>
<dbReference type="CDD" id="cd00110">
    <property type="entry name" value="LamG"/>
    <property type="match status" value="3"/>
</dbReference>
<name>A0A452F8A3_CAPHI</name>
<dbReference type="GeneTree" id="ENSGT00940000158504"/>
<dbReference type="FunFam" id="2.60.40.10:FF:001294">
    <property type="entry name" value="EGF like, fibronectin type III and laminin G domains"/>
    <property type="match status" value="1"/>
</dbReference>
<feature type="disulfide bond" evidence="20">
    <location>
        <begin position="947"/>
        <end position="974"/>
    </location>
</feature>
<feature type="compositionally biased region" description="Polar residues" evidence="21">
    <location>
        <begin position="227"/>
        <end position="236"/>
    </location>
</feature>
<comment type="function">
    <text evidence="15">Involved in both the retinal photoreceptor ribbon synapse formation and physiological functions of visual perception. Plays a key role in the synaptic organization of photoreceptors by mediating transsynaptic interaction between alpha-dystroglycan and GPR179 on the postsynaptic membrane. Necessary for proper bipolar dendritic tip apposition to the photoreceptor ribbon synapse. Promotes matrix assembly and cell adhesiveness.</text>
</comment>
<evidence type="ECO:0000256" key="8">
    <source>
        <dbReference type="ARBA" id="ARBA00023018"/>
    </source>
</evidence>
<keyword evidence="5 22" id="KW-0732">Signal</keyword>
<evidence type="ECO:0000256" key="17">
    <source>
        <dbReference type="ARBA" id="ARBA00068283"/>
    </source>
</evidence>
<dbReference type="InterPro" id="IPR036116">
    <property type="entry name" value="FN3_sf"/>
</dbReference>
<dbReference type="FunFam" id="2.60.40.10:FF:000793">
    <property type="entry name" value="pikachurin isoform X1"/>
    <property type="match status" value="1"/>
</dbReference>
<evidence type="ECO:0000256" key="2">
    <source>
        <dbReference type="ARBA" id="ARBA00022525"/>
    </source>
</evidence>
<dbReference type="Proteomes" id="UP000291000">
    <property type="component" value="Chromosome 20"/>
</dbReference>
<dbReference type="InterPro" id="IPR001881">
    <property type="entry name" value="EGF-like_Ca-bd_dom"/>
</dbReference>
<dbReference type="Gene3D" id="2.10.25.10">
    <property type="entry name" value="Laminin"/>
    <property type="match status" value="2"/>
</dbReference>
<dbReference type="SMART" id="SM00181">
    <property type="entry name" value="EGF"/>
    <property type="match status" value="3"/>
</dbReference>
<dbReference type="Gene3D" id="2.60.40.10">
    <property type="entry name" value="Immunoglobulins"/>
    <property type="match status" value="2"/>
</dbReference>
<evidence type="ECO:0000256" key="19">
    <source>
        <dbReference type="PROSITE-ProRule" id="PRU00076"/>
    </source>
</evidence>
<proteinExistence type="predicted"/>
<keyword evidence="2" id="KW-0964">Secreted</keyword>
<accession>A0A452F8A3</accession>
<dbReference type="InterPro" id="IPR056943">
    <property type="entry name" value="EGF_Pikachurin"/>
</dbReference>
<feature type="domain" description="EGF-like" evidence="24">
    <location>
        <begin position="311"/>
        <end position="349"/>
    </location>
</feature>
<keyword evidence="27" id="KW-1185">Reference proteome</keyword>
<feature type="region of interest" description="Disordered" evidence="21">
    <location>
        <begin position="219"/>
        <end position="252"/>
    </location>
</feature>
<dbReference type="FunFam" id="2.10.25.10:FF:000248">
    <property type="entry name" value="pikachurin isoform X3"/>
    <property type="match status" value="1"/>
</dbReference>
<dbReference type="PROSITE" id="PS50026">
    <property type="entry name" value="EGF_3"/>
    <property type="match status" value="3"/>
</dbReference>
<dbReference type="PANTHER" id="PTHR15036">
    <property type="entry name" value="PIKACHURIN-LIKE PROTEIN"/>
    <property type="match status" value="1"/>
</dbReference>
<dbReference type="FunFam" id="2.60.120.200:FF:000034">
    <property type="entry name" value="pikachurin isoform X1"/>
    <property type="match status" value="1"/>
</dbReference>
<feature type="domain" description="Fibronectin type-III" evidence="25">
    <location>
        <begin position="38"/>
        <end position="137"/>
    </location>
</feature>
<evidence type="ECO:0000259" key="25">
    <source>
        <dbReference type="PROSITE" id="PS50853"/>
    </source>
</evidence>
<dbReference type="SUPFAM" id="SSF49265">
    <property type="entry name" value="Fibronectin type III"/>
    <property type="match status" value="1"/>
</dbReference>
<evidence type="ECO:0000256" key="13">
    <source>
        <dbReference type="ARBA" id="ARBA00034101"/>
    </source>
</evidence>
<feature type="domain" description="Laminin G" evidence="23">
    <location>
        <begin position="577"/>
        <end position="756"/>
    </location>
</feature>
<keyword evidence="8" id="KW-0770">Synapse</keyword>
<dbReference type="AlphaFoldDB" id="A0A452F8A3"/>
<evidence type="ECO:0000256" key="10">
    <source>
        <dbReference type="ARBA" id="ARBA00023180"/>
    </source>
</evidence>
<dbReference type="Pfam" id="PF12661">
    <property type="entry name" value="hEGF"/>
    <property type="match status" value="1"/>
</dbReference>
<feature type="domain" description="Fibronectin type-III" evidence="25">
    <location>
        <begin position="145"/>
        <end position="240"/>
    </location>
</feature>
<dbReference type="InterPro" id="IPR000742">
    <property type="entry name" value="EGF"/>
</dbReference>
<evidence type="ECO:0000256" key="3">
    <source>
        <dbReference type="ARBA" id="ARBA00022530"/>
    </source>
</evidence>
<evidence type="ECO:0000256" key="4">
    <source>
        <dbReference type="ARBA" id="ARBA00022536"/>
    </source>
</evidence>
<dbReference type="GO" id="GO:0048786">
    <property type="term" value="C:presynaptic active zone"/>
    <property type="evidence" value="ECO:0007669"/>
    <property type="project" value="UniProtKB-SubCell"/>
</dbReference>
<evidence type="ECO:0000313" key="27">
    <source>
        <dbReference type="Proteomes" id="UP000291000"/>
    </source>
</evidence>